<organism evidence="1 2">
    <name type="scientific">Zhongshania aliphaticivorans</name>
    <dbReference type="NCBI Taxonomy" id="1470434"/>
    <lineage>
        <taxon>Bacteria</taxon>
        <taxon>Pseudomonadati</taxon>
        <taxon>Pseudomonadota</taxon>
        <taxon>Gammaproteobacteria</taxon>
        <taxon>Cellvibrionales</taxon>
        <taxon>Spongiibacteraceae</taxon>
        <taxon>Zhongshania</taxon>
    </lineage>
</organism>
<dbReference type="EMBL" id="CP014544">
    <property type="protein sequence ID" value="AMO68827.1"/>
    <property type="molecule type" value="Genomic_DNA"/>
</dbReference>
<evidence type="ECO:0000313" key="1">
    <source>
        <dbReference type="EMBL" id="AMO68827.1"/>
    </source>
</evidence>
<gene>
    <name evidence="1" type="ORF">AZF00_11185</name>
</gene>
<dbReference type="STRING" id="1470434.AZF00_11185"/>
<reference evidence="1 2" key="1">
    <citation type="submission" date="2015-12" db="EMBL/GenBank/DDBJ databases">
        <authorList>
            <person name="Shamseldin A."/>
            <person name="Moawad H."/>
            <person name="Abd El-Rahim W.M."/>
            <person name="Sadowsky M.J."/>
        </authorList>
    </citation>
    <scope>NUCLEOTIDE SEQUENCE [LARGE SCALE GENOMIC DNA]</scope>
    <source>
        <strain evidence="1 2">SM2</strain>
    </source>
</reference>
<dbReference type="Proteomes" id="UP000074119">
    <property type="component" value="Chromosome"/>
</dbReference>
<accession>A0A127M6J4</accession>
<evidence type="ECO:0000313" key="2">
    <source>
        <dbReference type="Proteomes" id="UP000074119"/>
    </source>
</evidence>
<proteinExistence type="predicted"/>
<dbReference type="RefSeq" id="WP_008249359.1">
    <property type="nucleotide sequence ID" value="NZ_CP014544.1"/>
</dbReference>
<name>A0A127M6J4_9GAMM</name>
<evidence type="ECO:0008006" key="3">
    <source>
        <dbReference type="Google" id="ProtNLM"/>
    </source>
</evidence>
<dbReference type="AlphaFoldDB" id="A0A127M6J4"/>
<protein>
    <recommendedName>
        <fullName evidence="3">DNA polymerase III subunit chi</fullName>
    </recommendedName>
</protein>
<sequence length="125" mass="14176">MAKDKAPLLGELEALQAVLLDTAGIDPATIPLLDDIIESAPPQPRDTRSEEVRFSDAGIEYTTSPSSKLMDVTHQQSDDDFARELFIQDLIDSMMPGIESELRKRLLNLDQEILERWYRQAHPNR</sequence>
<dbReference type="KEGG" id="zal:AZF00_11185"/>